<sequence length="116" mass="12391">MGICWGSPADNPTPSTTAHLSSVISETTSNTASRGSTISGDSGFSASSADESSPNGHVLPSFTLRMFRFAELKSATKNFRPDMVLDGGGFGKVFKGWLEEKHQGRVEVEPSLLLKR</sequence>
<protein>
    <submittedName>
        <fullName evidence="2">Uncharacterized protein</fullName>
    </submittedName>
</protein>
<accession>A0A6A3AXI3</accession>
<comment type="caution">
    <text evidence="2">The sequence shown here is derived from an EMBL/GenBank/DDBJ whole genome shotgun (WGS) entry which is preliminary data.</text>
</comment>
<proteinExistence type="predicted"/>
<dbReference type="Proteomes" id="UP000436088">
    <property type="component" value="Unassembled WGS sequence"/>
</dbReference>
<feature type="region of interest" description="Disordered" evidence="1">
    <location>
        <begin position="1"/>
        <end position="57"/>
    </location>
</feature>
<dbReference type="SUPFAM" id="SSF56112">
    <property type="entry name" value="Protein kinase-like (PK-like)"/>
    <property type="match status" value="1"/>
</dbReference>
<feature type="compositionally biased region" description="Polar residues" evidence="1">
    <location>
        <begin position="10"/>
        <end position="38"/>
    </location>
</feature>
<dbReference type="AlphaFoldDB" id="A0A6A3AXI3"/>
<reference evidence="2" key="1">
    <citation type="submission" date="2019-09" db="EMBL/GenBank/DDBJ databases">
        <title>Draft genome information of white flower Hibiscus syriacus.</title>
        <authorList>
            <person name="Kim Y.-M."/>
        </authorList>
    </citation>
    <scope>NUCLEOTIDE SEQUENCE [LARGE SCALE GENOMIC DNA]</scope>
    <source>
        <strain evidence="2">YM2019G1</strain>
    </source>
</reference>
<dbReference type="PANTHER" id="PTHR45621">
    <property type="entry name" value="OS01G0588500 PROTEIN-RELATED"/>
    <property type="match status" value="1"/>
</dbReference>
<evidence type="ECO:0000256" key="1">
    <source>
        <dbReference type="SAM" id="MobiDB-lite"/>
    </source>
</evidence>
<dbReference type="Gene3D" id="3.30.200.20">
    <property type="entry name" value="Phosphorylase Kinase, domain 1"/>
    <property type="match status" value="1"/>
</dbReference>
<dbReference type="InterPro" id="IPR050823">
    <property type="entry name" value="Plant_Ser_Thr_Prot_Kinase"/>
</dbReference>
<gene>
    <name evidence="2" type="ORF">F3Y22_tig00110338pilonHSYRG00157</name>
</gene>
<dbReference type="EMBL" id="VEPZ02000940">
    <property type="protein sequence ID" value="KAE8708573.1"/>
    <property type="molecule type" value="Genomic_DNA"/>
</dbReference>
<feature type="compositionally biased region" description="Low complexity" evidence="1">
    <location>
        <begin position="39"/>
        <end position="53"/>
    </location>
</feature>
<evidence type="ECO:0000313" key="3">
    <source>
        <dbReference type="Proteomes" id="UP000436088"/>
    </source>
</evidence>
<name>A0A6A3AXI3_HIBSY</name>
<organism evidence="2 3">
    <name type="scientific">Hibiscus syriacus</name>
    <name type="common">Rose of Sharon</name>
    <dbReference type="NCBI Taxonomy" id="106335"/>
    <lineage>
        <taxon>Eukaryota</taxon>
        <taxon>Viridiplantae</taxon>
        <taxon>Streptophyta</taxon>
        <taxon>Embryophyta</taxon>
        <taxon>Tracheophyta</taxon>
        <taxon>Spermatophyta</taxon>
        <taxon>Magnoliopsida</taxon>
        <taxon>eudicotyledons</taxon>
        <taxon>Gunneridae</taxon>
        <taxon>Pentapetalae</taxon>
        <taxon>rosids</taxon>
        <taxon>malvids</taxon>
        <taxon>Malvales</taxon>
        <taxon>Malvaceae</taxon>
        <taxon>Malvoideae</taxon>
        <taxon>Hibiscus</taxon>
    </lineage>
</organism>
<keyword evidence="3" id="KW-1185">Reference proteome</keyword>
<dbReference type="InterPro" id="IPR011009">
    <property type="entry name" value="Kinase-like_dom_sf"/>
</dbReference>
<evidence type="ECO:0000313" key="2">
    <source>
        <dbReference type="EMBL" id="KAE8708573.1"/>
    </source>
</evidence>